<dbReference type="InterPro" id="IPR003593">
    <property type="entry name" value="AAA+_ATPase"/>
</dbReference>
<dbReference type="PROSITE" id="PS50893">
    <property type="entry name" value="ABC_TRANSPORTER_2"/>
    <property type="match status" value="2"/>
</dbReference>
<dbReference type="GO" id="GO:0016887">
    <property type="term" value="F:ATP hydrolysis activity"/>
    <property type="evidence" value="ECO:0007669"/>
    <property type="project" value="InterPro"/>
</dbReference>
<feature type="domain" description="ABC transporter" evidence="6">
    <location>
        <begin position="2"/>
        <end position="253"/>
    </location>
</feature>
<dbReference type="PANTHER" id="PTHR42855">
    <property type="entry name" value="ABC TRANSPORTER ATP-BINDING SUBUNIT"/>
    <property type="match status" value="1"/>
</dbReference>
<evidence type="ECO:0000256" key="1">
    <source>
        <dbReference type="ARBA" id="ARBA00022737"/>
    </source>
</evidence>
<keyword evidence="2" id="KW-0547">Nucleotide-binding</keyword>
<dbReference type="SMART" id="SM00382">
    <property type="entry name" value="AAA"/>
    <property type="match status" value="2"/>
</dbReference>
<gene>
    <name evidence="7" type="ORF">CRV06_14255</name>
</gene>
<dbReference type="EMBL" id="PDKO01000018">
    <property type="protein sequence ID" value="RXJ61255.1"/>
    <property type="molecule type" value="Genomic_DNA"/>
</dbReference>
<dbReference type="RefSeq" id="WP_129082988.1">
    <property type="nucleotide sequence ID" value="NZ_CP041070.1"/>
</dbReference>
<organism evidence="7 8">
    <name type="scientific">Halarcobacter anaerophilus</name>
    <dbReference type="NCBI Taxonomy" id="877500"/>
    <lineage>
        <taxon>Bacteria</taxon>
        <taxon>Pseudomonadati</taxon>
        <taxon>Campylobacterota</taxon>
        <taxon>Epsilonproteobacteria</taxon>
        <taxon>Campylobacterales</taxon>
        <taxon>Arcobacteraceae</taxon>
        <taxon>Halarcobacter</taxon>
    </lineage>
</organism>
<dbReference type="InterPro" id="IPR032781">
    <property type="entry name" value="ABC_tran_Xtn"/>
</dbReference>
<name>A0A4Q0XWA3_9BACT</name>
<keyword evidence="3 7" id="KW-0067">ATP-binding</keyword>
<dbReference type="InterPro" id="IPR027417">
    <property type="entry name" value="P-loop_NTPase"/>
</dbReference>
<evidence type="ECO:0000256" key="3">
    <source>
        <dbReference type="ARBA" id="ARBA00022840"/>
    </source>
</evidence>
<dbReference type="SUPFAM" id="SSF52540">
    <property type="entry name" value="P-loop containing nucleoside triphosphate hydrolases"/>
    <property type="match status" value="2"/>
</dbReference>
<dbReference type="FunFam" id="3.40.50.300:FF:000011">
    <property type="entry name" value="Putative ABC transporter ATP-binding component"/>
    <property type="match status" value="1"/>
</dbReference>
<comment type="caution">
    <text evidence="7">The sequence shown here is derived from an EMBL/GenBank/DDBJ whole genome shotgun (WGS) entry which is preliminary data.</text>
</comment>
<dbReference type="CDD" id="cd03221">
    <property type="entry name" value="ABCF_EF-3"/>
    <property type="match status" value="2"/>
</dbReference>
<dbReference type="Proteomes" id="UP000290191">
    <property type="component" value="Unassembled WGS sequence"/>
</dbReference>
<dbReference type="Gene3D" id="3.40.50.300">
    <property type="entry name" value="P-loop containing nucleotide triphosphate hydrolases"/>
    <property type="match status" value="2"/>
</dbReference>
<reference evidence="7 8" key="1">
    <citation type="submission" date="2017-10" db="EMBL/GenBank/DDBJ databases">
        <title>Genomics of the genus Arcobacter.</title>
        <authorList>
            <person name="Perez-Cataluna A."/>
            <person name="Figueras M.J."/>
        </authorList>
    </citation>
    <scope>NUCLEOTIDE SEQUENCE [LARGE SCALE GENOMIC DNA]</scope>
    <source>
        <strain evidence="7 8">DSM 24636</strain>
    </source>
</reference>
<evidence type="ECO:0000313" key="7">
    <source>
        <dbReference type="EMBL" id="RXJ61255.1"/>
    </source>
</evidence>
<evidence type="ECO:0000256" key="2">
    <source>
        <dbReference type="ARBA" id="ARBA00022741"/>
    </source>
</evidence>
<dbReference type="Pfam" id="PF12848">
    <property type="entry name" value="ABC_tran_Xtn"/>
    <property type="match status" value="1"/>
</dbReference>
<comment type="similarity">
    <text evidence="4">Belongs to the ABC transporter superfamily. ABCF family. YbiT subfamily.</text>
</comment>
<dbReference type="InterPro" id="IPR051309">
    <property type="entry name" value="ABCF_ATPase"/>
</dbReference>
<protein>
    <recommendedName>
        <fullName evidence="5">Probable ATP-binding protein YbiT</fullName>
    </recommendedName>
</protein>
<dbReference type="InterPro" id="IPR003439">
    <property type="entry name" value="ABC_transporter-like_ATP-bd"/>
</dbReference>
<dbReference type="GO" id="GO:0005524">
    <property type="term" value="F:ATP binding"/>
    <property type="evidence" value="ECO:0007669"/>
    <property type="project" value="UniProtKB-KW"/>
</dbReference>
<dbReference type="PANTHER" id="PTHR42855:SF2">
    <property type="entry name" value="DRUG RESISTANCE ABC TRANSPORTER,ATP-BINDING PROTEIN"/>
    <property type="match status" value="1"/>
</dbReference>
<evidence type="ECO:0000259" key="6">
    <source>
        <dbReference type="PROSITE" id="PS50893"/>
    </source>
</evidence>
<keyword evidence="1" id="KW-0677">Repeat</keyword>
<dbReference type="FunFam" id="3.40.50.300:FF:000070">
    <property type="entry name" value="Putative ABC transporter ATP-binding component"/>
    <property type="match status" value="1"/>
</dbReference>
<feature type="domain" description="ABC transporter" evidence="6">
    <location>
        <begin position="321"/>
        <end position="530"/>
    </location>
</feature>
<evidence type="ECO:0000313" key="8">
    <source>
        <dbReference type="Proteomes" id="UP000290191"/>
    </source>
</evidence>
<dbReference type="AlphaFoldDB" id="A0A4Q0XWA3"/>
<evidence type="ECO:0000256" key="5">
    <source>
        <dbReference type="ARBA" id="ARBA00074044"/>
    </source>
</evidence>
<dbReference type="OrthoDB" id="9762369at2"/>
<evidence type="ECO:0000256" key="4">
    <source>
        <dbReference type="ARBA" id="ARBA00061551"/>
    </source>
</evidence>
<dbReference type="Pfam" id="PF00005">
    <property type="entry name" value="ABC_tran"/>
    <property type="match status" value="2"/>
</dbReference>
<dbReference type="STRING" id="877500.GCA_000935065_00252"/>
<accession>A0A4Q0XWA3</accession>
<proteinExistence type="inferred from homology"/>
<sequence length="531" mass="60180">MLQVVNLKKAFGPRVLFQDINLKLDTGKRYGLIGANGAGKSTFLKILSGQEEATEGEIQIQSGKKIGTLGQNQFAFENYTLFDTVLLGNKRLYDAIKEKEKLYMSEEFTDEVNNRLGELEIICVEEDPTYEYDVKITKILEDLGFASEQHNDLMSTLTGGDKFKVLLAQVLFPKPDILFLDEPTNNLDIKTIGWLENQLQHHDGTMVVISHDRHFLNAVCTHILDVDYKQIREFTGNYDDWYIASTVIAKQQQADMNKKLKEKEELEKFIARFSANASKAKQATSRQKQLEKLDVGSIQISSRRDPSIVFKQKREVGKEILDVKNISKSYEGKVVLKDISFSLEKGDKIALIGPNGIGKTTLCEILVGKVKPDEGEVHWGATIQNGYFPQNATDLIDGDMTLYDWLRDFDRDADISEIRNCLGRMLFNGQEQEKKVKSCSGGEKHRMMLSKIMLEQPNFMVLDEPTNHLDLEAIIALGEGLLAYQGSLICVSHDRELLDAYANRIIEIQTDGSIVDFKGSYEEYQESKEEE</sequence>
<keyword evidence="8" id="KW-1185">Reference proteome</keyword>